<proteinExistence type="predicted"/>
<comment type="caution">
    <text evidence="2">The sequence shown here is derived from an EMBL/GenBank/DDBJ whole genome shotgun (WGS) entry which is preliminary data.</text>
</comment>
<protein>
    <submittedName>
        <fullName evidence="2">Uncharacterized protein</fullName>
    </submittedName>
</protein>
<dbReference type="AlphaFoldDB" id="A0A814KQB7"/>
<sequence length="212" mass="24617">MKEKGKRISYWFESETGDEYHEANLKAQKSEKNEEKKLRFKKDGTFDRRFKINTEIEKNSNLEKFDANNLKNSSNDQTALLKTQQKSDSEKSDDDDDEVNNPKNHSGSSDNTYSFNSHKTTLNSQHHEFPKVEKSFNFNNFGEQKAPRVNKNSDTKSSQNFNLSSQKTVAKHAEKNNKIFMQPNFKFDFGKNKSSNDQTALLKTQQKSDSFF</sequence>
<feature type="compositionally biased region" description="Polar residues" evidence="1">
    <location>
        <begin position="150"/>
        <end position="168"/>
    </location>
</feature>
<dbReference type="EMBL" id="CAJNOC010005557">
    <property type="protein sequence ID" value="CAF1055551.1"/>
    <property type="molecule type" value="Genomic_DNA"/>
</dbReference>
<dbReference type="Proteomes" id="UP000663879">
    <property type="component" value="Unassembled WGS sequence"/>
</dbReference>
<evidence type="ECO:0000313" key="2">
    <source>
        <dbReference type="EMBL" id="CAF1055551.1"/>
    </source>
</evidence>
<feature type="region of interest" description="Disordered" evidence="1">
    <location>
        <begin position="66"/>
        <end position="168"/>
    </location>
</feature>
<organism evidence="2 3">
    <name type="scientific">Brachionus calyciflorus</name>
    <dbReference type="NCBI Taxonomy" id="104777"/>
    <lineage>
        <taxon>Eukaryota</taxon>
        <taxon>Metazoa</taxon>
        <taxon>Spiralia</taxon>
        <taxon>Gnathifera</taxon>
        <taxon>Rotifera</taxon>
        <taxon>Eurotatoria</taxon>
        <taxon>Monogononta</taxon>
        <taxon>Pseudotrocha</taxon>
        <taxon>Ploima</taxon>
        <taxon>Brachionidae</taxon>
        <taxon>Brachionus</taxon>
    </lineage>
</organism>
<keyword evidence="3" id="KW-1185">Reference proteome</keyword>
<evidence type="ECO:0000256" key="1">
    <source>
        <dbReference type="SAM" id="MobiDB-lite"/>
    </source>
</evidence>
<feature type="compositionally biased region" description="Polar residues" evidence="1">
    <location>
        <begin position="101"/>
        <end position="124"/>
    </location>
</feature>
<name>A0A814KQB7_9BILA</name>
<feature type="compositionally biased region" description="Polar residues" evidence="1">
    <location>
        <begin position="69"/>
        <end position="84"/>
    </location>
</feature>
<feature type="compositionally biased region" description="Basic and acidic residues" evidence="1">
    <location>
        <begin position="125"/>
        <end position="134"/>
    </location>
</feature>
<gene>
    <name evidence="2" type="ORF">OXX778_LOCUS19034</name>
</gene>
<evidence type="ECO:0000313" key="3">
    <source>
        <dbReference type="Proteomes" id="UP000663879"/>
    </source>
</evidence>
<accession>A0A814KQB7</accession>
<reference evidence="2" key="1">
    <citation type="submission" date="2021-02" db="EMBL/GenBank/DDBJ databases">
        <authorList>
            <person name="Nowell W R."/>
        </authorList>
    </citation>
    <scope>NUCLEOTIDE SEQUENCE</scope>
    <source>
        <strain evidence="2">Ploen Becks lab</strain>
    </source>
</reference>